<dbReference type="AlphaFoldDB" id="A0A177KQ03"/>
<protein>
    <submittedName>
        <fullName evidence="9">Uncharacterized protein</fullName>
    </submittedName>
</protein>
<keyword evidence="5 8" id="KW-0812">Transmembrane</keyword>
<feature type="transmembrane region" description="Helical" evidence="8">
    <location>
        <begin position="12"/>
        <end position="30"/>
    </location>
</feature>
<sequence length="362" mass="40185">MKSPATISPVQLFFILLQTQIGVGLLSLPYTVHEEAGKDGWIAVLLAGLFVQGGIALMWLLSSRFPGLTLYDFAPLLVGRIIGTVLTMMYTLFFFAMVCHQLSMFLAISSNWAFPRTPHVVFAVLSIAVAVYLVKENLRVIARFHVLASFLLVSVLFVFLPLIPHFEIQYLLPVASNGVEAIMKGSGKMVNAFSGFELLLYLYPFTEGSKTAKWKAAAGANAVVTVIYAFLAFVASAVFTSKEMKLTPEPVLYVLKEVELIVVERIDLLFLTIWAVFVLTTIMSYLYVASTGLTHLLKAKEHRKSLYVLAVLVIPIAIANENREELMEIGGKLNNVSTIFLFFIPIVLLIVALIRKKREESV</sequence>
<evidence type="ECO:0000256" key="7">
    <source>
        <dbReference type="ARBA" id="ARBA00023136"/>
    </source>
</evidence>
<proteinExistence type="inferred from homology"/>
<dbReference type="PANTHER" id="PTHR34975:SF2">
    <property type="entry name" value="SPORE GERMINATION PROTEIN A2"/>
    <property type="match status" value="1"/>
</dbReference>
<dbReference type="EMBL" id="LQWZ01000033">
    <property type="protein sequence ID" value="OAH54641.1"/>
    <property type="molecule type" value="Genomic_DNA"/>
</dbReference>
<feature type="transmembrane region" description="Helical" evidence="8">
    <location>
        <begin position="42"/>
        <end position="61"/>
    </location>
</feature>
<evidence type="ECO:0000256" key="5">
    <source>
        <dbReference type="ARBA" id="ARBA00022692"/>
    </source>
</evidence>
<dbReference type="GO" id="GO:0016020">
    <property type="term" value="C:membrane"/>
    <property type="evidence" value="ECO:0007669"/>
    <property type="project" value="UniProtKB-SubCell"/>
</dbReference>
<evidence type="ECO:0000313" key="10">
    <source>
        <dbReference type="Proteomes" id="UP000077271"/>
    </source>
</evidence>
<evidence type="ECO:0000256" key="6">
    <source>
        <dbReference type="ARBA" id="ARBA00022989"/>
    </source>
</evidence>
<reference evidence="9 10" key="1">
    <citation type="submission" date="2016-01" db="EMBL/GenBank/DDBJ databases">
        <title>Investigation of taxonomic status of Bacillus aminovorans.</title>
        <authorList>
            <person name="Verma A."/>
            <person name="Pal Y."/>
            <person name="Krishnamurthi S."/>
        </authorList>
    </citation>
    <scope>NUCLEOTIDE SEQUENCE [LARGE SCALE GENOMIC DNA]</scope>
    <source>
        <strain evidence="9 10">DSM 4337</strain>
    </source>
</reference>
<dbReference type="RefSeq" id="WP_063975226.1">
    <property type="nucleotide sequence ID" value="NZ_LQWZ01000033.1"/>
</dbReference>
<feature type="transmembrane region" description="Helical" evidence="8">
    <location>
        <begin position="305"/>
        <end position="321"/>
    </location>
</feature>
<dbReference type="InterPro" id="IPR004761">
    <property type="entry name" value="Spore_GerAB"/>
</dbReference>
<keyword evidence="4" id="KW-0309">Germination</keyword>
<dbReference type="Proteomes" id="UP000077271">
    <property type="component" value="Unassembled WGS sequence"/>
</dbReference>
<comment type="subcellular location">
    <subcellularLocation>
        <location evidence="1">Membrane</location>
        <topology evidence="1">Multi-pass membrane protein</topology>
    </subcellularLocation>
</comment>
<dbReference type="PANTHER" id="PTHR34975">
    <property type="entry name" value="SPORE GERMINATION PROTEIN A2"/>
    <property type="match status" value="1"/>
</dbReference>
<dbReference type="NCBIfam" id="TIGR00912">
    <property type="entry name" value="2A0309"/>
    <property type="match status" value="1"/>
</dbReference>
<gene>
    <name evidence="9" type="ORF">AWH48_08625</name>
</gene>
<accession>A0A177KQ03</accession>
<feature type="transmembrane region" description="Helical" evidence="8">
    <location>
        <begin position="186"/>
        <end position="204"/>
    </location>
</feature>
<keyword evidence="7 8" id="KW-0472">Membrane</keyword>
<feature type="transmembrane region" description="Helical" evidence="8">
    <location>
        <begin position="73"/>
        <end position="97"/>
    </location>
</feature>
<evidence type="ECO:0000256" key="4">
    <source>
        <dbReference type="ARBA" id="ARBA00022544"/>
    </source>
</evidence>
<evidence type="ECO:0000256" key="2">
    <source>
        <dbReference type="ARBA" id="ARBA00007998"/>
    </source>
</evidence>
<dbReference type="GO" id="GO:0009847">
    <property type="term" value="P:spore germination"/>
    <property type="evidence" value="ECO:0007669"/>
    <property type="project" value="InterPro"/>
</dbReference>
<evidence type="ECO:0000313" key="9">
    <source>
        <dbReference type="EMBL" id="OAH54641.1"/>
    </source>
</evidence>
<feature type="transmembrane region" description="Helical" evidence="8">
    <location>
        <begin position="333"/>
        <end position="354"/>
    </location>
</feature>
<dbReference type="Pfam" id="PF03845">
    <property type="entry name" value="Spore_permease"/>
    <property type="match status" value="1"/>
</dbReference>
<comment type="similarity">
    <text evidence="2">Belongs to the amino acid-polyamine-organocation (APC) superfamily. Spore germination protein (SGP) (TC 2.A.3.9) family.</text>
</comment>
<feature type="transmembrane region" description="Helical" evidence="8">
    <location>
        <begin position="117"/>
        <end position="134"/>
    </location>
</feature>
<feature type="transmembrane region" description="Helical" evidence="8">
    <location>
        <begin position="268"/>
        <end position="293"/>
    </location>
</feature>
<keyword evidence="6 8" id="KW-1133">Transmembrane helix</keyword>
<organism evidence="9 10">
    <name type="scientific">Domibacillus aminovorans</name>
    <dbReference type="NCBI Taxonomy" id="29332"/>
    <lineage>
        <taxon>Bacteria</taxon>
        <taxon>Bacillati</taxon>
        <taxon>Bacillota</taxon>
        <taxon>Bacilli</taxon>
        <taxon>Bacillales</taxon>
        <taxon>Bacillaceae</taxon>
        <taxon>Domibacillus</taxon>
    </lineage>
</organism>
<evidence type="ECO:0000256" key="1">
    <source>
        <dbReference type="ARBA" id="ARBA00004141"/>
    </source>
</evidence>
<name>A0A177KQ03_9BACI</name>
<dbReference type="Gene3D" id="1.20.1740.10">
    <property type="entry name" value="Amino acid/polyamine transporter I"/>
    <property type="match status" value="1"/>
</dbReference>
<feature type="transmembrane region" description="Helical" evidence="8">
    <location>
        <begin position="216"/>
        <end position="239"/>
    </location>
</feature>
<comment type="caution">
    <text evidence="9">The sequence shown here is derived from an EMBL/GenBank/DDBJ whole genome shotgun (WGS) entry which is preliminary data.</text>
</comment>
<dbReference type="OrthoDB" id="2446105at2"/>
<feature type="transmembrane region" description="Helical" evidence="8">
    <location>
        <begin position="146"/>
        <end position="166"/>
    </location>
</feature>
<evidence type="ECO:0000256" key="3">
    <source>
        <dbReference type="ARBA" id="ARBA00022448"/>
    </source>
</evidence>
<evidence type="ECO:0000256" key="8">
    <source>
        <dbReference type="SAM" id="Phobius"/>
    </source>
</evidence>
<keyword evidence="3" id="KW-0813">Transport</keyword>